<reference evidence="2 3" key="1">
    <citation type="submission" date="2017-12" db="EMBL/GenBank/DDBJ databases">
        <title>High-resolution comparative analysis of great ape genomes.</title>
        <authorList>
            <person name="Pollen A."/>
            <person name="Hastie A."/>
            <person name="Hormozdiari F."/>
            <person name="Dougherty M."/>
            <person name="Liu R."/>
            <person name="Chaisson M."/>
            <person name="Hoppe E."/>
            <person name="Hill C."/>
            <person name="Pang A."/>
            <person name="Hillier L."/>
            <person name="Baker C."/>
            <person name="Armstrong J."/>
            <person name="Shendure J."/>
            <person name="Paten B."/>
            <person name="Wilson R."/>
            <person name="Chao H."/>
            <person name="Schneider V."/>
            <person name="Ventura M."/>
            <person name="Kronenberg Z."/>
            <person name="Murali S."/>
            <person name="Gordon D."/>
            <person name="Cantsilieris S."/>
            <person name="Munson K."/>
            <person name="Nelson B."/>
            <person name="Raja A."/>
            <person name="Underwood J."/>
            <person name="Diekhans M."/>
            <person name="Fiddes I."/>
            <person name="Haussler D."/>
            <person name="Eichler E."/>
        </authorList>
    </citation>
    <scope>NUCLEOTIDE SEQUENCE [LARGE SCALE GENOMIC DNA]</scope>
    <source>
        <strain evidence="2">Yerkes chimp pedigree #C0471</strain>
    </source>
</reference>
<feature type="compositionally biased region" description="Low complexity" evidence="1">
    <location>
        <begin position="32"/>
        <end position="62"/>
    </location>
</feature>
<accession>A0A2J8QD59</accession>
<proteinExistence type="predicted"/>
<dbReference type="Proteomes" id="UP000236370">
    <property type="component" value="Unassembled WGS sequence"/>
</dbReference>
<gene>
    <name evidence="2" type="ORF">CK820_G0034062</name>
</gene>
<feature type="compositionally biased region" description="Low complexity" evidence="1">
    <location>
        <begin position="1"/>
        <end position="24"/>
    </location>
</feature>
<comment type="caution">
    <text evidence="2">The sequence shown here is derived from an EMBL/GenBank/DDBJ whole genome shotgun (WGS) entry which is preliminary data.</text>
</comment>
<evidence type="ECO:0000313" key="3">
    <source>
        <dbReference type="Proteomes" id="UP000236370"/>
    </source>
</evidence>
<evidence type="ECO:0000256" key="1">
    <source>
        <dbReference type="SAM" id="MobiDB-lite"/>
    </source>
</evidence>
<dbReference type="AlphaFoldDB" id="A0A2J8QD59"/>
<organism evidence="2 3">
    <name type="scientific">Pan troglodytes</name>
    <name type="common">Chimpanzee</name>
    <dbReference type="NCBI Taxonomy" id="9598"/>
    <lineage>
        <taxon>Eukaryota</taxon>
        <taxon>Metazoa</taxon>
        <taxon>Chordata</taxon>
        <taxon>Craniata</taxon>
        <taxon>Vertebrata</taxon>
        <taxon>Euteleostomi</taxon>
        <taxon>Mammalia</taxon>
        <taxon>Eutheria</taxon>
        <taxon>Euarchontoglires</taxon>
        <taxon>Primates</taxon>
        <taxon>Haplorrhini</taxon>
        <taxon>Catarrhini</taxon>
        <taxon>Hominidae</taxon>
        <taxon>Pan</taxon>
    </lineage>
</organism>
<name>A0A2J8QD59_PANTR</name>
<feature type="region of interest" description="Disordered" evidence="1">
    <location>
        <begin position="1"/>
        <end position="62"/>
    </location>
</feature>
<sequence length="136" mass="13973">MAEPSAATQSHSISSSSFGAEPSAPGGGGSPGACPALGTKSCSSSCADSFVSSSSSQPVSLFSTSQASFPEHPAFLSKKIGQVEEQIDKDTKNPNGVSSREAKTALDADDRFTLLTAQKPPTEYSKVEGIYTYSLS</sequence>
<dbReference type="EMBL" id="NBAG03000050">
    <property type="protein sequence ID" value="PNI94202.1"/>
    <property type="molecule type" value="Genomic_DNA"/>
</dbReference>
<feature type="non-terminal residue" evidence="2">
    <location>
        <position position="136"/>
    </location>
</feature>
<evidence type="ECO:0000313" key="2">
    <source>
        <dbReference type="EMBL" id="PNI94202.1"/>
    </source>
</evidence>
<protein>
    <submittedName>
        <fullName evidence="2">RTN3 isoform 12</fullName>
    </submittedName>
</protein>